<evidence type="ECO:0000259" key="13">
    <source>
        <dbReference type="Pfam" id="PF08407"/>
    </source>
</evidence>
<dbReference type="KEGG" id="mgl:MGL_4248"/>
<evidence type="ECO:0000256" key="3">
    <source>
        <dbReference type="ARBA" id="ARBA00022475"/>
    </source>
</evidence>
<dbReference type="Pfam" id="PF08407">
    <property type="entry name" value="Chitin_synth_1N"/>
    <property type="match status" value="1"/>
</dbReference>
<dbReference type="Proteomes" id="UP000008837">
    <property type="component" value="Unassembled WGS sequence"/>
</dbReference>
<protein>
    <recommendedName>
        <fullName evidence="2 12">Chitin synthase</fullName>
        <ecNumber evidence="2 12">2.4.1.16</ecNumber>
    </recommendedName>
</protein>
<comment type="caution">
    <text evidence="14">The sequence shown here is derived from an EMBL/GenBank/DDBJ whole genome shotgun (WGS) entry which is preliminary data.</text>
</comment>
<dbReference type="PANTHER" id="PTHR22914">
    <property type="entry name" value="CHITIN SYNTHASE"/>
    <property type="match status" value="1"/>
</dbReference>
<keyword evidence="6" id="KW-0812">Transmembrane</keyword>
<dbReference type="EMBL" id="AAYY01000025">
    <property type="protein sequence ID" value="EDP41393.1"/>
    <property type="molecule type" value="Genomic_DNA"/>
</dbReference>
<dbReference type="InParanoid" id="A8QE05"/>
<sequence>MVLPSSGRKSGTTPHAQVEQHVLQAISAGNAAIEEGPLWHDRLNDLEESAEGQALFEAYNYDEPEYEQIQDSITERLKMRSSSGSLIDSNKPSFEENESSLYLGLPPSHHSAPILPEQLDQESLQWAKRQRPPQHGKKRQIHLKSGNWILDYAVPSPIANAVLLEYREQGQPKEFTHLRYSAVTCDPDEFSAENGWGLRISNEYHRSTEILIALTYYNEDRSLLTRTLHSIMQNIRDMVRKKWSRYWQKCEEEGQPGWQRIVVSLIFDGIEPCDKETLDILATIGVYQDGIMKREVNGNETIGHIFEYTTQLSVDPTPVLVQPSPGSDNNLVPVQMIFCFKQKNSKKINSHRWVFNALGRLLQPEIVVLVDVGTKLGHLSLYHLWKAFHNNPQLGGACGEIHAMIKHGIKLFNPLVASQNFEYKISNILDKPLESMFGY</sequence>
<evidence type="ECO:0000256" key="1">
    <source>
        <dbReference type="ARBA" id="ARBA00004651"/>
    </source>
</evidence>
<dbReference type="OrthoDB" id="26569at2759"/>
<dbReference type="GO" id="GO:0004100">
    <property type="term" value="F:chitin synthase activity"/>
    <property type="evidence" value="ECO:0007669"/>
    <property type="project" value="UniProtKB-UniRule"/>
</dbReference>
<evidence type="ECO:0000256" key="5">
    <source>
        <dbReference type="ARBA" id="ARBA00022679"/>
    </source>
</evidence>
<name>A8QE05_MALGO</name>
<evidence type="ECO:0000256" key="7">
    <source>
        <dbReference type="ARBA" id="ARBA00022989"/>
    </source>
</evidence>
<proteinExistence type="inferred from homology"/>
<evidence type="ECO:0000256" key="11">
    <source>
        <dbReference type="ARBA" id="ARBA00038055"/>
    </source>
</evidence>
<keyword evidence="7" id="KW-1133">Transmembrane helix</keyword>
<dbReference type="InterPro" id="IPR013616">
    <property type="entry name" value="Chitin_synth_N"/>
</dbReference>
<evidence type="ECO:0000313" key="14">
    <source>
        <dbReference type="EMBL" id="EDP41393.1"/>
    </source>
</evidence>
<evidence type="ECO:0000256" key="8">
    <source>
        <dbReference type="ARBA" id="ARBA00023136"/>
    </source>
</evidence>
<evidence type="ECO:0000313" key="15">
    <source>
        <dbReference type="Proteomes" id="UP000008837"/>
    </source>
</evidence>
<dbReference type="OMA" id="HIYESTI"/>
<dbReference type="GO" id="GO:0006031">
    <property type="term" value="P:chitin biosynthetic process"/>
    <property type="evidence" value="ECO:0007669"/>
    <property type="project" value="UniProtKB-UniRule"/>
</dbReference>
<evidence type="ECO:0000256" key="2">
    <source>
        <dbReference type="ARBA" id="ARBA00012543"/>
    </source>
</evidence>
<dbReference type="InterPro" id="IPR004835">
    <property type="entry name" value="Chitin_synth"/>
</dbReference>
<evidence type="ECO:0000256" key="6">
    <source>
        <dbReference type="ARBA" id="ARBA00022692"/>
    </source>
</evidence>
<keyword evidence="15" id="KW-1185">Reference proteome</keyword>
<dbReference type="GeneID" id="5852915"/>
<evidence type="ECO:0000256" key="10">
    <source>
        <dbReference type="ARBA" id="ARBA00024009"/>
    </source>
</evidence>
<dbReference type="AlphaFoldDB" id="A8QE05"/>
<dbReference type="Pfam" id="PF01644">
    <property type="entry name" value="Chitin_synth_1"/>
    <property type="match status" value="1"/>
</dbReference>
<dbReference type="GO" id="GO:0030428">
    <property type="term" value="C:cell septum"/>
    <property type="evidence" value="ECO:0007669"/>
    <property type="project" value="TreeGrafter"/>
</dbReference>
<dbReference type="EC" id="2.4.1.16" evidence="2 12"/>
<dbReference type="GO" id="GO:0071555">
    <property type="term" value="P:cell wall organization"/>
    <property type="evidence" value="ECO:0007669"/>
    <property type="project" value="UniProtKB-KW"/>
</dbReference>
<comment type="catalytic activity">
    <reaction evidence="12">
        <text>[(1-&gt;4)-N-acetyl-beta-D-glucosaminyl](n) + UDP-N-acetyl-alpha-D-glucosamine = [(1-&gt;4)-N-acetyl-beta-D-glucosaminyl](n+1) + UDP + H(+)</text>
        <dbReference type="Rhea" id="RHEA:16637"/>
        <dbReference type="Rhea" id="RHEA-COMP:9593"/>
        <dbReference type="Rhea" id="RHEA-COMP:9595"/>
        <dbReference type="ChEBI" id="CHEBI:15378"/>
        <dbReference type="ChEBI" id="CHEBI:17029"/>
        <dbReference type="ChEBI" id="CHEBI:57705"/>
        <dbReference type="ChEBI" id="CHEBI:58223"/>
        <dbReference type="EC" id="2.4.1.16"/>
    </reaction>
</comment>
<gene>
    <name evidence="14" type="ORF">MGL_4248</name>
</gene>
<feature type="non-terminal residue" evidence="14">
    <location>
        <position position="439"/>
    </location>
</feature>
<dbReference type="RefSeq" id="XP_001728607.1">
    <property type="nucleotide sequence ID" value="XM_001728555.1"/>
</dbReference>
<comment type="subcellular location">
    <subcellularLocation>
        <location evidence="1 12">Cell membrane</location>
        <topology evidence="1 12">Multi-pass membrane protein</topology>
    </subcellularLocation>
</comment>
<evidence type="ECO:0000256" key="12">
    <source>
        <dbReference type="RuleBase" id="RU366040"/>
    </source>
</evidence>
<keyword evidence="3 12" id="KW-1003">Cell membrane</keyword>
<evidence type="ECO:0000256" key="4">
    <source>
        <dbReference type="ARBA" id="ARBA00022676"/>
    </source>
</evidence>
<organism evidence="14 15">
    <name type="scientific">Malassezia globosa (strain ATCC MYA-4612 / CBS 7966)</name>
    <name type="common">Dandruff-associated fungus</name>
    <dbReference type="NCBI Taxonomy" id="425265"/>
    <lineage>
        <taxon>Eukaryota</taxon>
        <taxon>Fungi</taxon>
        <taxon>Dikarya</taxon>
        <taxon>Basidiomycota</taxon>
        <taxon>Ustilaginomycotina</taxon>
        <taxon>Malasseziomycetes</taxon>
        <taxon>Malasseziales</taxon>
        <taxon>Malasseziaceae</taxon>
        <taxon>Malassezia</taxon>
    </lineage>
</organism>
<dbReference type="GO" id="GO:0005886">
    <property type="term" value="C:plasma membrane"/>
    <property type="evidence" value="ECO:0007669"/>
    <property type="project" value="UniProtKB-SubCell"/>
</dbReference>
<evidence type="ECO:0000256" key="9">
    <source>
        <dbReference type="ARBA" id="ARBA00023316"/>
    </source>
</evidence>
<keyword evidence="9 12" id="KW-0961">Cell wall biogenesis/degradation</keyword>
<reference evidence="14 15" key="1">
    <citation type="journal article" date="2007" name="Proc. Natl. Acad. Sci. U.S.A.">
        <title>Dandruff-associated Malassezia genomes reveal convergent and divergent virulence traits shared with plant and human fungal pathogens.</title>
        <authorList>
            <person name="Xu J."/>
            <person name="Saunders C.W."/>
            <person name="Hu P."/>
            <person name="Grant R.A."/>
            <person name="Boekhout T."/>
            <person name="Kuramae E.E."/>
            <person name="Kronstad J.W."/>
            <person name="Deangelis Y.M."/>
            <person name="Reeder N.L."/>
            <person name="Johnstone K.R."/>
            <person name="Leland M."/>
            <person name="Fieno A.M."/>
            <person name="Begley W.M."/>
            <person name="Sun Y."/>
            <person name="Lacey M.P."/>
            <person name="Chaudhary T."/>
            <person name="Keough T."/>
            <person name="Chu L."/>
            <person name="Sears R."/>
            <person name="Yuan B."/>
            <person name="Dawson T.L.Jr."/>
        </authorList>
    </citation>
    <scope>NUCLEOTIDE SEQUENCE [LARGE SCALE GENOMIC DNA]</scope>
    <source>
        <strain evidence="15">ATCC MYA-4612 / CBS 7966</strain>
    </source>
</reference>
<comment type="function">
    <text evidence="10 12">Polymerizes chitin, a structural polymer of the cell wall and septum, by transferring the sugar moiety of UDP-GlcNAc to the non-reducing end of the growing chitin polymer.</text>
</comment>
<feature type="domain" description="Chitin synthase N-terminal" evidence="13">
    <location>
        <begin position="138"/>
        <end position="209"/>
    </location>
</feature>
<comment type="similarity">
    <text evidence="11">Belongs to the chitin synthase family. Class III subfamily.</text>
</comment>
<keyword evidence="8" id="KW-0472">Membrane</keyword>
<dbReference type="VEuPathDB" id="FungiDB:MGL_4248"/>
<accession>A8QE05</accession>
<keyword evidence="5 12" id="KW-0808">Transferase</keyword>
<dbReference type="PANTHER" id="PTHR22914:SF11">
    <property type="entry name" value="CHITIN SYNTHASE B"/>
    <property type="match status" value="1"/>
</dbReference>
<dbReference type="STRING" id="425265.A8QE05"/>
<keyword evidence="4 12" id="KW-0328">Glycosyltransferase</keyword>